<feature type="chain" id="PRO_5007837318" description="DUF8173 domain-containing protein" evidence="2">
    <location>
        <begin position="24"/>
        <end position="287"/>
    </location>
</feature>
<keyword evidence="1" id="KW-1133">Transmembrane helix</keyword>
<feature type="domain" description="DUF8173" evidence="3">
    <location>
        <begin position="141"/>
        <end position="278"/>
    </location>
</feature>
<evidence type="ECO:0000256" key="1">
    <source>
        <dbReference type="SAM" id="Phobius"/>
    </source>
</evidence>
<keyword evidence="2" id="KW-0732">Signal</keyword>
<evidence type="ECO:0000313" key="4">
    <source>
        <dbReference type="EMBL" id="KYO65147.1"/>
    </source>
</evidence>
<gene>
    <name evidence="4" type="ORF">ATZ99_17360</name>
</gene>
<proteinExistence type="predicted"/>
<keyword evidence="5" id="KW-1185">Reference proteome</keyword>
<keyword evidence="1" id="KW-0812">Transmembrane</keyword>
<feature type="transmembrane region" description="Helical" evidence="1">
    <location>
        <begin position="239"/>
        <end position="256"/>
    </location>
</feature>
<accession>A0A162MBB1</accession>
<protein>
    <recommendedName>
        <fullName evidence="3">DUF8173 domain-containing protein</fullName>
    </recommendedName>
</protein>
<reference evidence="4 5" key="1">
    <citation type="submission" date="2015-12" db="EMBL/GenBank/DDBJ databases">
        <title>Draft genome of Thermovenabulum gondwanense isolated from a red thermophilic microbial mat colonisisng an outflow channel of a bore well.</title>
        <authorList>
            <person name="Patel B.K."/>
        </authorList>
    </citation>
    <scope>NUCLEOTIDE SEQUENCE [LARGE SCALE GENOMIC DNA]</scope>
    <source>
        <strain evidence="4 5">R270</strain>
    </source>
</reference>
<evidence type="ECO:0000259" key="3">
    <source>
        <dbReference type="Pfam" id="PF26514"/>
    </source>
</evidence>
<feature type="transmembrane region" description="Helical" evidence="1">
    <location>
        <begin position="177"/>
        <end position="201"/>
    </location>
</feature>
<feature type="transmembrane region" description="Helical" evidence="1">
    <location>
        <begin position="144"/>
        <end position="165"/>
    </location>
</feature>
<dbReference type="Pfam" id="PF26514">
    <property type="entry name" value="DUF8173"/>
    <property type="match status" value="1"/>
</dbReference>
<name>A0A162MBB1_9FIRM</name>
<comment type="caution">
    <text evidence="4">The sequence shown here is derived from an EMBL/GenBank/DDBJ whole genome shotgun (WGS) entry which is preliminary data.</text>
</comment>
<dbReference type="Proteomes" id="UP000075737">
    <property type="component" value="Unassembled WGS sequence"/>
</dbReference>
<dbReference type="STRING" id="520767.ATZ99_17360"/>
<dbReference type="AlphaFoldDB" id="A0A162MBB1"/>
<dbReference type="InterPro" id="IPR058486">
    <property type="entry name" value="DUF8173"/>
</dbReference>
<evidence type="ECO:0000313" key="5">
    <source>
        <dbReference type="Proteomes" id="UP000075737"/>
    </source>
</evidence>
<feature type="signal peptide" evidence="2">
    <location>
        <begin position="1"/>
        <end position="23"/>
    </location>
</feature>
<sequence length="287" mass="31732">MKFKSIFFIFLIFIFALPSIVFANSNDRVNIGKDLYIKNDEAIYGNAVSIMGNVIVEGKVLKDAVAIMGDVVVRGRVDGDAVAIGGKVTIEPTGKVLGNTNEISLGNSINGIFRNFNKNNIYFGPGFTGNFYTNQLFFFKIMRLLGLLTLGIIVLVFFPNILGNIVESVDKSIGYNFLLGLAGLILTPLVIFLLVLSIIGIPLIPMVIIFVSTAYFFGYIGICIYLGKKINENIRVNKNLFIEFIFGALVIWLLQFVPIVGFLINLFVFLLSIGLVIKTRFGTKRIS</sequence>
<dbReference type="EMBL" id="LOHZ01000037">
    <property type="protein sequence ID" value="KYO65147.1"/>
    <property type="molecule type" value="Genomic_DNA"/>
</dbReference>
<dbReference type="OrthoDB" id="1727334at2"/>
<keyword evidence="1" id="KW-0472">Membrane</keyword>
<dbReference type="RefSeq" id="WP_068748853.1">
    <property type="nucleotide sequence ID" value="NZ_LOHZ01000037.1"/>
</dbReference>
<feature type="transmembrane region" description="Helical" evidence="1">
    <location>
        <begin position="262"/>
        <end position="281"/>
    </location>
</feature>
<evidence type="ECO:0000256" key="2">
    <source>
        <dbReference type="SAM" id="SignalP"/>
    </source>
</evidence>
<feature type="transmembrane region" description="Helical" evidence="1">
    <location>
        <begin position="207"/>
        <end position="227"/>
    </location>
</feature>
<dbReference type="Gene3D" id="2.160.10.10">
    <property type="entry name" value="Hexapeptide repeat proteins"/>
    <property type="match status" value="1"/>
</dbReference>
<organism evidence="4 5">
    <name type="scientific">Thermovenabulum gondwanense</name>
    <dbReference type="NCBI Taxonomy" id="520767"/>
    <lineage>
        <taxon>Bacteria</taxon>
        <taxon>Bacillati</taxon>
        <taxon>Bacillota</taxon>
        <taxon>Clostridia</taxon>
        <taxon>Thermosediminibacterales</taxon>
        <taxon>Thermosediminibacteraceae</taxon>
        <taxon>Thermovenabulum</taxon>
    </lineage>
</organism>